<comment type="caution">
    <text evidence="2">The sequence shown here is derived from an EMBL/GenBank/DDBJ whole genome shotgun (WGS) entry which is preliminary data.</text>
</comment>
<gene>
    <name evidence="2" type="ORF">ACFFH7_05970</name>
</gene>
<dbReference type="Proteomes" id="UP001589810">
    <property type="component" value="Unassembled WGS sequence"/>
</dbReference>
<dbReference type="InterPro" id="IPR019734">
    <property type="entry name" value="TPR_rpt"/>
</dbReference>
<dbReference type="SUPFAM" id="SSF48452">
    <property type="entry name" value="TPR-like"/>
    <property type="match status" value="1"/>
</dbReference>
<dbReference type="RefSeq" id="WP_273939850.1">
    <property type="nucleotide sequence ID" value="NZ_CP097263.1"/>
</dbReference>
<keyword evidence="3" id="KW-1185">Reference proteome</keyword>
<dbReference type="Gene3D" id="1.25.40.10">
    <property type="entry name" value="Tetratricopeptide repeat domain"/>
    <property type="match status" value="1"/>
</dbReference>
<organism evidence="2 3">
    <name type="scientific">Kutzneria chonburiensis</name>
    <dbReference type="NCBI Taxonomy" id="1483604"/>
    <lineage>
        <taxon>Bacteria</taxon>
        <taxon>Bacillati</taxon>
        <taxon>Actinomycetota</taxon>
        <taxon>Actinomycetes</taxon>
        <taxon>Pseudonocardiales</taxon>
        <taxon>Pseudonocardiaceae</taxon>
        <taxon>Kutzneria</taxon>
    </lineage>
</organism>
<dbReference type="Pfam" id="PF00931">
    <property type="entry name" value="NB-ARC"/>
    <property type="match status" value="1"/>
</dbReference>
<accession>A0ABV6ML41</accession>
<dbReference type="PANTHER" id="PTHR47691:SF3">
    <property type="entry name" value="HTH-TYPE TRANSCRIPTIONAL REGULATOR RV0890C-RELATED"/>
    <property type="match status" value="1"/>
</dbReference>
<dbReference type="PRINTS" id="PR00364">
    <property type="entry name" value="DISEASERSIST"/>
</dbReference>
<dbReference type="EMBL" id="JBHLUD010000001">
    <property type="protein sequence ID" value="MFC0541018.1"/>
    <property type="molecule type" value="Genomic_DNA"/>
</dbReference>
<proteinExistence type="predicted"/>
<name>A0ABV6ML41_9PSEU</name>
<dbReference type="SMART" id="SM00028">
    <property type="entry name" value="TPR"/>
    <property type="match status" value="3"/>
</dbReference>
<dbReference type="InterPro" id="IPR027417">
    <property type="entry name" value="P-loop_NTPase"/>
</dbReference>
<dbReference type="PANTHER" id="PTHR47691">
    <property type="entry name" value="REGULATOR-RELATED"/>
    <property type="match status" value="1"/>
</dbReference>
<dbReference type="Gene3D" id="3.40.50.300">
    <property type="entry name" value="P-loop containing nucleotide triphosphate hydrolases"/>
    <property type="match status" value="1"/>
</dbReference>
<evidence type="ECO:0000259" key="1">
    <source>
        <dbReference type="Pfam" id="PF00931"/>
    </source>
</evidence>
<feature type="domain" description="NB-ARC" evidence="1">
    <location>
        <begin position="61"/>
        <end position="222"/>
    </location>
</feature>
<evidence type="ECO:0000313" key="2">
    <source>
        <dbReference type="EMBL" id="MFC0541018.1"/>
    </source>
</evidence>
<dbReference type="SUPFAM" id="SSF52540">
    <property type="entry name" value="P-loop containing nucleoside triphosphate hydrolases"/>
    <property type="match status" value="1"/>
</dbReference>
<sequence>MAEPADVRNDLGGTVHGPALQIGAMHGVVMTGAATTTERPRQLPLAIGQFTGRVTYLEALNALVPGDAVVITAMDGTAGIGKTMLAVSWAHSVQDRFPGGTLFANLRGYGPGAPATPEEVLDGFLRALDPASDRIPVGVEAKAARFRSLLSGRQVLIVLDNAGSAEQVRPLLPGEPGSMVVVTSRDSMRGLVVTESAHRLTVGLLPESEAVELVARIVGPARAAHERQAVTSLVELCGRLPLAVRIAATRVAASPYNTVAGVVAELADERGRLDVLSPDGDERAAVRAVLGWSYRRLPDDQAILFRRLGLHPGPEFSVHAAAVVAGLEPPSARRLVEALAAAHLIEPVAPDRYRCHDLLRAYAAELTEQNDSPVVRRAAIAALAMWYARMAWECDRLAFPGTFRLPFDAPYVGPAIVDGLRALDRLDTERSNLRALLHMADRHGLGAEVVRLAEGVRFLWMRGTVEDAVELTGLGMRAARRVGDRLAEFWFCIRQSENHYRGHDWSEATALVDRAAELAVGLADPVLRGIALDNRAWLHVYRGDFADALACAQQALSLVQGSGRSEAVAREALAWALNGLGRHEEARRQAELGLAWRQGRDPIGAAQAMHQVGVAWQGLGDDHKAIDILREAIARGRAFGHLEEAVAAPLMTMAASLRRVGREDEAVACWQEAAELYDDYGRPWHAAQARQSIQGLS</sequence>
<reference evidence="2 3" key="1">
    <citation type="submission" date="2024-09" db="EMBL/GenBank/DDBJ databases">
        <authorList>
            <person name="Sun Q."/>
            <person name="Mori K."/>
        </authorList>
    </citation>
    <scope>NUCLEOTIDE SEQUENCE [LARGE SCALE GENOMIC DNA]</scope>
    <source>
        <strain evidence="2 3">TBRC 1432</strain>
    </source>
</reference>
<protein>
    <submittedName>
        <fullName evidence="2">NB-ARC domain-containing protein</fullName>
    </submittedName>
</protein>
<evidence type="ECO:0000313" key="3">
    <source>
        <dbReference type="Proteomes" id="UP001589810"/>
    </source>
</evidence>
<dbReference type="InterPro" id="IPR011990">
    <property type="entry name" value="TPR-like_helical_dom_sf"/>
</dbReference>
<dbReference type="InterPro" id="IPR002182">
    <property type="entry name" value="NB-ARC"/>
</dbReference>